<name>A0A2A2L6Y5_9BILA</name>
<dbReference type="AlphaFoldDB" id="A0A2A2L6Y5"/>
<keyword evidence="3" id="KW-1185">Reference proteome</keyword>
<gene>
    <name evidence="2" type="ORF">WR25_05941</name>
</gene>
<sequence>MHAATRAGSVLFAPPPCAKGTATVKFFTMDYIEKKFLNEAITAAAATAAAADFRTIMAAATADFRTITITVAVAAADLRTITVGTIITIMAAAADLRTYTITGTTTTEVGTIITIMTTVVGLLTYTIIGIITTSKVTKNDEEDKKRKQNGELKTQKVVDETGKAVHEQPVLPSYEEALKDIEEVERL</sequence>
<organism evidence="2 3">
    <name type="scientific">Diploscapter pachys</name>
    <dbReference type="NCBI Taxonomy" id="2018661"/>
    <lineage>
        <taxon>Eukaryota</taxon>
        <taxon>Metazoa</taxon>
        <taxon>Ecdysozoa</taxon>
        <taxon>Nematoda</taxon>
        <taxon>Chromadorea</taxon>
        <taxon>Rhabditida</taxon>
        <taxon>Rhabditina</taxon>
        <taxon>Rhabditomorpha</taxon>
        <taxon>Rhabditoidea</taxon>
        <taxon>Rhabditidae</taxon>
        <taxon>Diploscapter</taxon>
    </lineage>
</organism>
<reference evidence="2 3" key="1">
    <citation type="journal article" date="2017" name="Curr. Biol.">
        <title>Genome architecture and evolution of a unichromosomal asexual nematode.</title>
        <authorList>
            <person name="Fradin H."/>
            <person name="Zegar C."/>
            <person name="Gutwein M."/>
            <person name="Lucas J."/>
            <person name="Kovtun M."/>
            <person name="Corcoran D."/>
            <person name="Baugh L.R."/>
            <person name="Kiontke K."/>
            <person name="Gunsalus K."/>
            <person name="Fitch D.H."/>
            <person name="Piano F."/>
        </authorList>
    </citation>
    <scope>NUCLEOTIDE SEQUENCE [LARGE SCALE GENOMIC DNA]</scope>
    <source>
        <strain evidence="2">PF1309</strain>
    </source>
</reference>
<dbReference type="Proteomes" id="UP000218231">
    <property type="component" value="Unassembled WGS sequence"/>
</dbReference>
<evidence type="ECO:0000313" key="2">
    <source>
        <dbReference type="EMBL" id="PAV81855.1"/>
    </source>
</evidence>
<evidence type="ECO:0000256" key="1">
    <source>
        <dbReference type="SAM" id="MobiDB-lite"/>
    </source>
</evidence>
<proteinExistence type="predicted"/>
<dbReference type="EMBL" id="LIAE01007109">
    <property type="protein sequence ID" value="PAV81855.1"/>
    <property type="molecule type" value="Genomic_DNA"/>
</dbReference>
<protein>
    <submittedName>
        <fullName evidence="2">Uncharacterized protein</fullName>
    </submittedName>
</protein>
<comment type="caution">
    <text evidence="2">The sequence shown here is derived from an EMBL/GenBank/DDBJ whole genome shotgun (WGS) entry which is preliminary data.</text>
</comment>
<accession>A0A2A2L6Y5</accession>
<evidence type="ECO:0000313" key="3">
    <source>
        <dbReference type="Proteomes" id="UP000218231"/>
    </source>
</evidence>
<feature type="region of interest" description="Disordered" evidence="1">
    <location>
        <begin position="139"/>
        <end position="166"/>
    </location>
</feature>